<comment type="similarity">
    <text evidence="3">Belongs to the Integrator subunit 7 family.</text>
</comment>
<dbReference type="SUPFAM" id="SSF48371">
    <property type="entry name" value="ARM repeat"/>
    <property type="match status" value="1"/>
</dbReference>
<evidence type="ECO:0000259" key="10">
    <source>
        <dbReference type="Pfam" id="PF24437"/>
    </source>
</evidence>
<dbReference type="InterPro" id="IPR016024">
    <property type="entry name" value="ARM-type_fold"/>
</dbReference>
<dbReference type="OrthoDB" id="1921953at2759"/>
<dbReference type="GO" id="GO:0032039">
    <property type="term" value="C:integrator complex"/>
    <property type="evidence" value="ECO:0007669"/>
    <property type="project" value="InterPro"/>
</dbReference>
<evidence type="ECO:0000313" key="11">
    <source>
        <dbReference type="EnsemblMetazoa" id="CLYHEMP002586.1"/>
    </source>
</evidence>
<evidence type="ECO:0000259" key="8">
    <source>
        <dbReference type="Pfam" id="PF22965"/>
    </source>
</evidence>
<dbReference type="RefSeq" id="XP_066929786.1">
    <property type="nucleotide sequence ID" value="XM_067073685.1"/>
</dbReference>
<name>A0A7M5V2S3_9CNID</name>
<evidence type="ECO:0000256" key="3">
    <source>
        <dbReference type="ARBA" id="ARBA00008565"/>
    </source>
</evidence>
<organism evidence="11 12">
    <name type="scientific">Clytia hemisphaerica</name>
    <dbReference type="NCBI Taxonomy" id="252671"/>
    <lineage>
        <taxon>Eukaryota</taxon>
        <taxon>Metazoa</taxon>
        <taxon>Cnidaria</taxon>
        <taxon>Hydrozoa</taxon>
        <taxon>Hydroidolina</taxon>
        <taxon>Leptothecata</taxon>
        <taxon>Obeliida</taxon>
        <taxon>Clytiidae</taxon>
        <taxon>Clytia</taxon>
    </lineage>
</organism>
<keyword evidence="6" id="KW-0539">Nucleus</keyword>
<dbReference type="Pfam" id="PF22965">
    <property type="entry name" value="INTS7_C"/>
    <property type="match status" value="1"/>
</dbReference>
<sequence length="947" mass="107420">MLSSVQRSNDESPIPTSSGFNKDLNTDANNALFELEKGLRSLKLGEQCEAIVQLSNKLEKYPFPLLVNSAFLKLAEVFRMGSNFLKLCVLKAIQSSKKHLDKIFNVDEFCRRFFAVIHSNDPIARSITLRVFGNISCIISERKNIHHCIRTSLDSHDVEEVEAAIFATKCFAEQSRSFASSIWQPVTEMIKGLVTPIDIKLKLIPVLKFMYHDTNVAKKIFAICEELLSSYPSHHFVVSVLNTTTQLAIPTLLHIPRQIDMLLRYTREEPRKSINHVAINNLLLLAKKTPHLWSEQQVQSLLEMGTDCLHLNIKIKTMNVLSLLASSCNCHQIFAKDVLDGLEYLTNDMSLEVSSLALKIKIQALLSSTEQLPEEHRTCVQSDIQTMLAMCCAEESFNALENCLSAMELFVKKYDGQSEELIAFICECLNNMNGECLLQVLHSLVTMATQIDGLCTDHVAGLMSLLKERLQGVEDKQQQDIIVGLLTLIFQSSYTFDSTAKKNVENEILQQLASSLTDHHMYWVLYRITRQASKLGLPNIVASLLKLLASKVASESLYFWLNSLQHFHEGESLLSQNTDSSNGKLLEKLSASHDHYQEGLTNLKAAITTDHPLYFQFKYARLRADTLRAYSQLLACCSVFKLNPPPSNAFIQASKTGQDPYQFSRVAVQFQNCAAKFSGVAYGYQNLHKVSFNADQTTLNTIRCLQESCQLMVEAIESLFTPINHHQQQRGSSQGSERSEEEERKISDNLFCRNVTKTNLHILQQLQNSKTEHLSIKNINVLTTIIQSQLNIAFSYPQFFYKRQQNTQIQLSVSPCNHMMEDPFLIHLNHQMTIKVEGVILNQPQSVYFRRASEVRIQLKMRPNDNVKNPSNEHKPVQVEDFVLKESTPPHYDFFSAQFLVPFKYVGRHTIKISTGLTDEHGVDWDAGPSYTVFVDVQEPGAHARKR</sequence>
<dbReference type="GO" id="GO:0005737">
    <property type="term" value="C:cytoplasm"/>
    <property type="evidence" value="ECO:0007669"/>
    <property type="project" value="UniProtKB-SubCell"/>
</dbReference>
<feature type="domain" description="Integrator complex subunit 7 C-terminal" evidence="8">
    <location>
        <begin position="810"/>
        <end position="925"/>
    </location>
</feature>
<dbReference type="PANTHER" id="PTHR13322">
    <property type="entry name" value="C1ORF73 PROTEIN"/>
    <property type="match status" value="1"/>
</dbReference>
<dbReference type="EnsemblMetazoa" id="CLYHEMT002586.1">
    <property type="protein sequence ID" value="CLYHEMP002586.1"/>
    <property type="gene ID" value="CLYHEMG002586"/>
</dbReference>
<evidence type="ECO:0000256" key="1">
    <source>
        <dbReference type="ARBA" id="ARBA00004123"/>
    </source>
</evidence>
<protein>
    <recommendedName>
        <fullName evidence="4">Integrator complex subunit 7</fullName>
    </recommendedName>
</protein>
<dbReference type="Proteomes" id="UP000594262">
    <property type="component" value="Unplaced"/>
</dbReference>
<feature type="region of interest" description="Disordered" evidence="7">
    <location>
        <begin position="1"/>
        <end position="22"/>
    </location>
</feature>
<dbReference type="GO" id="GO:0034472">
    <property type="term" value="P:snRNA 3'-end processing"/>
    <property type="evidence" value="ECO:0007669"/>
    <property type="project" value="TreeGrafter"/>
</dbReference>
<dbReference type="InterPro" id="IPR054519">
    <property type="entry name" value="INTS7_C"/>
</dbReference>
<evidence type="ECO:0000259" key="9">
    <source>
        <dbReference type="Pfam" id="PF24436"/>
    </source>
</evidence>
<accession>A0A7M5V2S3</accession>
<evidence type="ECO:0000256" key="7">
    <source>
        <dbReference type="SAM" id="MobiDB-lite"/>
    </source>
</evidence>
<dbReference type="InterPro" id="IPR056517">
    <property type="entry name" value="INTS7_HB"/>
</dbReference>
<evidence type="ECO:0000313" key="12">
    <source>
        <dbReference type="Proteomes" id="UP000594262"/>
    </source>
</evidence>
<dbReference type="GeneID" id="136817340"/>
<dbReference type="InterPro" id="IPR056516">
    <property type="entry name" value="INTS7_N"/>
</dbReference>
<proteinExistence type="inferred from homology"/>
<keyword evidence="12" id="KW-1185">Reference proteome</keyword>
<dbReference type="AlphaFoldDB" id="A0A7M5V2S3"/>
<feature type="domain" description="Integrator complex subunit 7 N-terminal" evidence="9">
    <location>
        <begin position="32"/>
        <end position="536"/>
    </location>
</feature>
<feature type="domain" description="Integrator complex subunit 7 helical bundle" evidence="10">
    <location>
        <begin position="540"/>
        <end position="719"/>
    </location>
</feature>
<evidence type="ECO:0000256" key="5">
    <source>
        <dbReference type="ARBA" id="ARBA00022490"/>
    </source>
</evidence>
<dbReference type="InterPro" id="IPR033060">
    <property type="entry name" value="INTS7"/>
</dbReference>
<comment type="subcellular location">
    <subcellularLocation>
        <location evidence="2">Cytoplasm</location>
    </subcellularLocation>
    <subcellularLocation>
        <location evidence="1">Nucleus</location>
    </subcellularLocation>
</comment>
<keyword evidence="5" id="KW-0963">Cytoplasm</keyword>
<dbReference type="Pfam" id="PF24436">
    <property type="entry name" value="INTS7_N"/>
    <property type="match status" value="1"/>
</dbReference>
<dbReference type="PANTHER" id="PTHR13322:SF2">
    <property type="entry name" value="INTEGRATOR COMPLEX SUBUNIT 7"/>
    <property type="match status" value="1"/>
</dbReference>
<evidence type="ECO:0000256" key="4">
    <source>
        <dbReference type="ARBA" id="ARBA00015336"/>
    </source>
</evidence>
<evidence type="ECO:0000256" key="2">
    <source>
        <dbReference type="ARBA" id="ARBA00004496"/>
    </source>
</evidence>
<reference evidence="11" key="1">
    <citation type="submission" date="2021-01" db="UniProtKB">
        <authorList>
            <consortium name="EnsemblMetazoa"/>
        </authorList>
    </citation>
    <scope>IDENTIFICATION</scope>
</reference>
<dbReference type="Pfam" id="PF24437">
    <property type="entry name" value="INTS7_HB"/>
    <property type="match status" value="1"/>
</dbReference>
<evidence type="ECO:0000256" key="6">
    <source>
        <dbReference type="ARBA" id="ARBA00023242"/>
    </source>
</evidence>
<feature type="region of interest" description="Disordered" evidence="7">
    <location>
        <begin position="724"/>
        <end position="743"/>
    </location>
</feature>